<evidence type="ECO:0000256" key="7">
    <source>
        <dbReference type="SAM" id="Phobius"/>
    </source>
</evidence>
<feature type="transmembrane region" description="Helical" evidence="7">
    <location>
        <begin position="109"/>
        <end position="129"/>
    </location>
</feature>
<keyword evidence="4" id="KW-0560">Oxidoreductase</keyword>
<feature type="domain" description="Fatty acid hydroxylase" evidence="8">
    <location>
        <begin position="113"/>
        <end position="250"/>
    </location>
</feature>
<evidence type="ECO:0000259" key="8">
    <source>
        <dbReference type="Pfam" id="PF04116"/>
    </source>
</evidence>
<keyword evidence="10" id="KW-1185">Reference proteome</keyword>
<dbReference type="Pfam" id="PF04116">
    <property type="entry name" value="FA_hydroxylase"/>
    <property type="match status" value="1"/>
</dbReference>
<dbReference type="InterPro" id="IPR051689">
    <property type="entry name" value="Sterol_desaturase/TMEM195"/>
</dbReference>
<reference evidence="9 10" key="1">
    <citation type="submission" date="2022-05" db="EMBL/GenBank/DDBJ databases">
        <authorList>
            <person name="Park J.-S."/>
        </authorList>
    </citation>
    <scope>NUCLEOTIDE SEQUENCE [LARGE SCALE GENOMIC DNA]</scope>
    <source>
        <strain evidence="9 10">2012CJ35-5</strain>
    </source>
</reference>
<feature type="transmembrane region" description="Helical" evidence="7">
    <location>
        <begin position="41"/>
        <end position="60"/>
    </location>
</feature>
<comment type="subcellular location">
    <subcellularLocation>
        <location evidence="1">Endomembrane system</location>
        <topology evidence="1">Multi-pass membrane protein</topology>
    </subcellularLocation>
</comment>
<dbReference type="InterPro" id="IPR006694">
    <property type="entry name" value="Fatty_acid_hydroxylase"/>
</dbReference>
<dbReference type="RefSeq" id="WP_249656439.1">
    <property type="nucleotide sequence ID" value="NZ_JAMFMA010000001.1"/>
</dbReference>
<dbReference type="Proteomes" id="UP001203607">
    <property type="component" value="Unassembled WGS sequence"/>
</dbReference>
<proteinExistence type="predicted"/>
<keyword evidence="6 7" id="KW-0472">Membrane</keyword>
<evidence type="ECO:0000256" key="2">
    <source>
        <dbReference type="ARBA" id="ARBA00022692"/>
    </source>
</evidence>
<gene>
    <name evidence="9" type="ORF">M3P19_04535</name>
</gene>
<accession>A0ABT0PRC1</accession>
<evidence type="ECO:0000256" key="3">
    <source>
        <dbReference type="ARBA" id="ARBA00022989"/>
    </source>
</evidence>
<evidence type="ECO:0000256" key="5">
    <source>
        <dbReference type="ARBA" id="ARBA00023098"/>
    </source>
</evidence>
<feature type="transmembrane region" description="Helical" evidence="7">
    <location>
        <begin position="80"/>
        <end position="103"/>
    </location>
</feature>
<evidence type="ECO:0000256" key="4">
    <source>
        <dbReference type="ARBA" id="ARBA00023002"/>
    </source>
</evidence>
<evidence type="ECO:0000313" key="10">
    <source>
        <dbReference type="Proteomes" id="UP001203607"/>
    </source>
</evidence>
<keyword evidence="3 7" id="KW-1133">Transmembrane helix</keyword>
<dbReference type="EMBL" id="JAMFMA010000001">
    <property type="protein sequence ID" value="MCL6273262.1"/>
    <property type="molecule type" value="Genomic_DNA"/>
</dbReference>
<sequence>MEILQLLWQEVLGFLGVTPALEILKSGDYSSFKTYDGIASLIYPIIPLLLLLELAVGLVYKKPQIKVYKVNFLIYIFNRFVGRFIAIAMVTYCLGLFSSYAILETTNTWYWFIYAYIVWELGHFVYHYLGHKVRLFWCLHSTHHAPEEMNLSVTHAHFFLEAPYADTIRTTVCILLGVKPEMLFTVMFIDGTYGAFIHIGENMIKDARFGFLNKLMLTPSHHRVHHARNPLYMDTNFCNLLNIWDRVFGTYQEEQRDVKIEYGITREMNSGNFLDVYFGEIVALFKDVVNAPGILNKILYLFMPPGWSHNGDHKTAKVVRKAYLDNS</sequence>
<evidence type="ECO:0000256" key="1">
    <source>
        <dbReference type="ARBA" id="ARBA00004127"/>
    </source>
</evidence>
<comment type="caution">
    <text evidence="9">The sequence shown here is derived from an EMBL/GenBank/DDBJ whole genome shotgun (WGS) entry which is preliminary data.</text>
</comment>
<evidence type="ECO:0000256" key="6">
    <source>
        <dbReference type="ARBA" id="ARBA00023136"/>
    </source>
</evidence>
<keyword evidence="5" id="KW-0443">Lipid metabolism</keyword>
<dbReference type="PANTHER" id="PTHR21624:SF1">
    <property type="entry name" value="ALKYLGLYCEROL MONOOXYGENASE"/>
    <property type="match status" value="1"/>
</dbReference>
<organism evidence="9 10">
    <name type="scientific">Flagellimonas spongiicola</name>
    <dbReference type="NCBI Taxonomy" id="2942208"/>
    <lineage>
        <taxon>Bacteria</taxon>
        <taxon>Pseudomonadati</taxon>
        <taxon>Bacteroidota</taxon>
        <taxon>Flavobacteriia</taxon>
        <taxon>Flavobacteriales</taxon>
        <taxon>Flavobacteriaceae</taxon>
        <taxon>Flagellimonas</taxon>
    </lineage>
</organism>
<evidence type="ECO:0000313" key="9">
    <source>
        <dbReference type="EMBL" id="MCL6273262.1"/>
    </source>
</evidence>
<name>A0ABT0PRC1_9FLAO</name>
<protein>
    <submittedName>
        <fullName evidence="9">Sterol desaturase family protein</fullName>
    </submittedName>
</protein>
<keyword evidence="2 7" id="KW-0812">Transmembrane</keyword>
<dbReference type="PANTHER" id="PTHR21624">
    <property type="entry name" value="STEROL DESATURASE-RELATED PROTEIN"/>
    <property type="match status" value="1"/>
</dbReference>